<dbReference type="EMBL" id="NCEQ01000016">
    <property type="protein sequence ID" value="OYX55154.1"/>
    <property type="molecule type" value="Genomic_DNA"/>
</dbReference>
<proteinExistence type="predicted"/>
<feature type="transmembrane region" description="Helical" evidence="1">
    <location>
        <begin position="51"/>
        <end position="69"/>
    </location>
</feature>
<dbReference type="Proteomes" id="UP000216147">
    <property type="component" value="Unassembled WGS sequence"/>
</dbReference>
<evidence type="ECO:0008006" key="4">
    <source>
        <dbReference type="Google" id="ProtNLM"/>
    </source>
</evidence>
<name>A0A258HEW9_9CAUL</name>
<sequence>MKSPNPFFAGARCRCPRCGTGAIFSGFLTIRPNCTVCGLDLAKADPGDGPVVFILLSVGAIGCFGLLFTEMTFHPPAWLELVFWLPMMAILSLGALRPFKAIMIALQFQNAASQAQNDETGDV</sequence>
<gene>
    <name evidence="2" type="ORF">B7Y86_14535</name>
</gene>
<organism evidence="2 3">
    <name type="scientific">Brevundimonas subvibrioides</name>
    <dbReference type="NCBI Taxonomy" id="74313"/>
    <lineage>
        <taxon>Bacteria</taxon>
        <taxon>Pseudomonadati</taxon>
        <taxon>Pseudomonadota</taxon>
        <taxon>Alphaproteobacteria</taxon>
        <taxon>Caulobacterales</taxon>
        <taxon>Caulobacteraceae</taxon>
        <taxon>Brevundimonas</taxon>
    </lineage>
</organism>
<accession>A0A258HEW9</accession>
<dbReference type="InterPro" id="IPR009325">
    <property type="entry name" value="DUF983"/>
</dbReference>
<keyword evidence="1" id="KW-0812">Transmembrane</keyword>
<comment type="caution">
    <text evidence="2">The sequence shown here is derived from an EMBL/GenBank/DDBJ whole genome shotgun (WGS) entry which is preliminary data.</text>
</comment>
<keyword evidence="1" id="KW-0472">Membrane</keyword>
<keyword evidence="1" id="KW-1133">Transmembrane helix</keyword>
<protein>
    <recommendedName>
        <fullName evidence="4">DUF983 domain-containing protein</fullName>
    </recommendedName>
</protein>
<evidence type="ECO:0000313" key="2">
    <source>
        <dbReference type="EMBL" id="OYX55154.1"/>
    </source>
</evidence>
<feature type="transmembrane region" description="Helical" evidence="1">
    <location>
        <begin position="81"/>
        <end position="99"/>
    </location>
</feature>
<evidence type="ECO:0000256" key="1">
    <source>
        <dbReference type="SAM" id="Phobius"/>
    </source>
</evidence>
<evidence type="ECO:0000313" key="3">
    <source>
        <dbReference type="Proteomes" id="UP000216147"/>
    </source>
</evidence>
<reference evidence="2 3" key="1">
    <citation type="submission" date="2017-03" db="EMBL/GenBank/DDBJ databases">
        <title>Lifting the veil on microbial sulfur biogeochemistry in mining wastewaters.</title>
        <authorList>
            <person name="Kantor R.S."/>
            <person name="Colenbrander Nelson T."/>
            <person name="Marshall S."/>
            <person name="Bennett D."/>
            <person name="Apte S."/>
            <person name="Camacho D."/>
            <person name="Thomas B.C."/>
            <person name="Warren L.A."/>
            <person name="Banfield J.F."/>
        </authorList>
    </citation>
    <scope>NUCLEOTIDE SEQUENCE [LARGE SCALE GENOMIC DNA]</scope>
    <source>
        <strain evidence="2">32-68-21</strain>
    </source>
</reference>
<dbReference type="AlphaFoldDB" id="A0A258HEW9"/>
<dbReference type="Pfam" id="PF06170">
    <property type="entry name" value="DUF983"/>
    <property type="match status" value="1"/>
</dbReference>